<comment type="caution">
    <text evidence="1">The sequence shown here is derived from an EMBL/GenBank/DDBJ whole genome shotgun (WGS) entry which is preliminary data.</text>
</comment>
<protein>
    <submittedName>
        <fullName evidence="1">Uncharacterized protein</fullName>
    </submittedName>
</protein>
<evidence type="ECO:0000313" key="2">
    <source>
        <dbReference type="Proteomes" id="UP000319825"/>
    </source>
</evidence>
<evidence type="ECO:0000313" key="1">
    <source>
        <dbReference type="EMBL" id="TWH67394.1"/>
    </source>
</evidence>
<organism evidence="1 2">
    <name type="scientific">Micromonospora olivasterospora</name>
    <dbReference type="NCBI Taxonomy" id="1880"/>
    <lineage>
        <taxon>Bacteria</taxon>
        <taxon>Bacillati</taxon>
        <taxon>Actinomycetota</taxon>
        <taxon>Actinomycetes</taxon>
        <taxon>Micromonosporales</taxon>
        <taxon>Micromonosporaceae</taxon>
        <taxon>Micromonospora</taxon>
    </lineage>
</organism>
<accession>A0A562I9U1</accession>
<sequence>MPASVLSKCTLAVVSTEVPVAPASASCLDSAIEKQAAWAAPINSSGLVPSPSSNRDLNE</sequence>
<reference evidence="1 2" key="1">
    <citation type="submission" date="2019-07" db="EMBL/GenBank/DDBJ databases">
        <title>R&amp;d 2014.</title>
        <authorList>
            <person name="Klenk H.-P."/>
        </authorList>
    </citation>
    <scope>NUCLEOTIDE SEQUENCE [LARGE SCALE GENOMIC DNA]</scope>
    <source>
        <strain evidence="1 2">DSM 43868</strain>
    </source>
</reference>
<dbReference type="EMBL" id="VLKE01000001">
    <property type="protein sequence ID" value="TWH67394.1"/>
    <property type="molecule type" value="Genomic_DNA"/>
</dbReference>
<proteinExistence type="predicted"/>
<gene>
    <name evidence="1" type="ORF">JD77_02369</name>
</gene>
<dbReference type="AlphaFoldDB" id="A0A562I9U1"/>
<dbReference type="Proteomes" id="UP000319825">
    <property type="component" value="Unassembled WGS sequence"/>
</dbReference>
<name>A0A562I9U1_MICOL</name>
<keyword evidence="2" id="KW-1185">Reference proteome</keyword>